<keyword evidence="3 5" id="KW-0378">Hydrolase</keyword>
<evidence type="ECO:0000256" key="4">
    <source>
        <dbReference type="ARBA" id="ARBA00022825"/>
    </source>
</evidence>
<dbReference type="PROSITE" id="PS00137">
    <property type="entry name" value="SUBTILASE_HIS"/>
    <property type="match status" value="1"/>
</dbReference>
<evidence type="ECO:0000259" key="7">
    <source>
        <dbReference type="Pfam" id="PF00082"/>
    </source>
</evidence>
<dbReference type="GO" id="GO:0006508">
    <property type="term" value="P:proteolysis"/>
    <property type="evidence" value="ECO:0007669"/>
    <property type="project" value="UniProtKB-KW"/>
</dbReference>
<dbReference type="PANTHER" id="PTHR43806:SF11">
    <property type="entry name" value="CEREVISIN-RELATED"/>
    <property type="match status" value="1"/>
</dbReference>
<accession>A0A7W1YEL3</accession>
<dbReference type="RefSeq" id="WP_181674995.1">
    <property type="nucleotide sequence ID" value="NZ_JABJVM010000001.1"/>
</dbReference>
<feature type="active site" description="Charge relay system" evidence="5">
    <location>
        <position position="254"/>
    </location>
</feature>
<keyword evidence="6" id="KW-0812">Transmembrane</keyword>
<keyword evidence="9" id="KW-1185">Reference proteome</keyword>
<dbReference type="PROSITE" id="PS51892">
    <property type="entry name" value="SUBTILASE"/>
    <property type="match status" value="1"/>
</dbReference>
<feature type="domain" description="Peptidase S8/S53" evidence="7">
    <location>
        <begin position="57"/>
        <end position="287"/>
    </location>
</feature>
<comment type="caution">
    <text evidence="8">The sequence shown here is derived from an EMBL/GenBank/DDBJ whole genome shotgun (WGS) entry which is preliminary data.</text>
</comment>
<evidence type="ECO:0000256" key="2">
    <source>
        <dbReference type="ARBA" id="ARBA00022670"/>
    </source>
</evidence>
<dbReference type="InterPro" id="IPR036852">
    <property type="entry name" value="Peptidase_S8/S53_dom_sf"/>
</dbReference>
<evidence type="ECO:0000256" key="3">
    <source>
        <dbReference type="ARBA" id="ARBA00022801"/>
    </source>
</evidence>
<organism evidence="8 9">
    <name type="scientific">Listeria rustica</name>
    <dbReference type="NCBI Taxonomy" id="2713503"/>
    <lineage>
        <taxon>Bacteria</taxon>
        <taxon>Bacillati</taxon>
        <taxon>Bacillota</taxon>
        <taxon>Bacilli</taxon>
        <taxon>Bacillales</taxon>
        <taxon>Listeriaceae</taxon>
        <taxon>Listeria</taxon>
    </lineage>
</organism>
<dbReference type="InterPro" id="IPR050131">
    <property type="entry name" value="Peptidase_S8_subtilisin-like"/>
</dbReference>
<feature type="active site" description="Charge relay system" evidence="5">
    <location>
        <position position="66"/>
    </location>
</feature>
<dbReference type="GO" id="GO:0004252">
    <property type="term" value="F:serine-type endopeptidase activity"/>
    <property type="evidence" value="ECO:0007669"/>
    <property type="project" value="UniProtKB-UniRule"/>
</dbReference>
<feature type="transmembrane region" description="Helical" evidence="6">
    <location>
        <begin position="300"/>
        <end position="327"/>
    </location>
</feature>
<keyword evidence="6" id="KW-0472">Membrane</keyword>
<reference evidence="8 9" key="2">
    <citation type="submission" date="2020-08" db="EMBL/GenBank/DDBJ databases">
        <title>Listeria ohnekaius sp. nov. and Listeria portnoyii sp. nov. isolated from non-agricultural and natural environments.</title>
        <authorList>
            <person name="Weller D."/>
            <person name="Belias A.M."/>
            <person name="Liao J."/>
            <person name="Guo S."/>
            <person name="Orsi R.H."/>
            <person name="Wiedmann M."/>
        </authorList>
    </citation>
    <scope>NUCLEOTIDE SEQUENCE [LARGE SCALE GENOMIC DNA]</scope>
    <source>
        <strain evidence="8 9">FSL W9-0585</strain>
    </source>
</reference>
<dbReference type="EMBL" id="JABJVM010000001">
    <property type="protein sequence ID" value="MBA3924722.1"/>
    <property type="molecule type" value="Genomic_DNA"/>
</dbReference>
<reference evidence="8 9" key="1">
    <citation type="submission" date="2020-05" db="EMBL/GenBank/DDBJ databases">
        <authorList>
            <person name="Carlin C.R."/>
        </authorList>
    </citation>
    <scope>NUCLEOTIDE SEQUENCE [LARGE SCALE GENOMIC DNA]</scope>
    <source>
        <strain evidence="8 9">FSL W9-0585</strain>
    </source>
</reference>
<gene>
    <name evidence="8" type="ORF">HPK16_00095</name>
</gene>
<dbReference type="SUPFAM" id="SSF52743">
    <property type="entry name" value="Subtilisin-like"/>
    <property type="match status" value="1"/>
</dbReference>
<evidence type="ECO:0000256" key="6">
    <source>
        <dbReference type="SAM" id="Phobius"/>
    </source>
</evidence>
<dbReference type="InterPro" id="IPR022398">
    <property type="entry name" value="Peptidase_S8_His-AS"/>
</dbReference>
<dbReference type="Proteomes" id="UP000548787">
    <property type="component" value="Unassembled WGS sequence"/>
</dbReference>
<dbReference type="InterPro" id="IPR000209">
    <property type="entry name" value="Peptidase_S8/S53_dom"/>
</dbReference>
<evidence type="ECO:0000313" key="9">
    <source>
        <dbReference type="Proteomes" id="UP000548787"/>
    </source>
</evidence>
<dbReference type="PROSITE" id="PS00136">
    <property type="entry name" value="SUBTILASE_ASP"/>
    <property type="match status" value="1"/>
</dbReference>
<feature type="active site" description="Charge relay system" evidence="5">
    <location>
        <position position="98"/>
    </location>
</feature>
<evidence type="ECO:0000256" key="5">
    <source>
        <dbReference type="PROSITE-ProRule" id="PRU01240"/>
    </source>
</evidence>
<name>A0A7W1YEL3_9LIST</name>
<protein>
    <submittedName>
        <fullName evidence="8">S8 family serine peptidase</fullName>
    </submittedName>
</protein>
<dbReference type="InterPro" id="IPR015500">
    <property type="entry name" value="Peptidase_S8_subtilisin-rel"/>
</dbReference>
<comment type="similarity">
    <text evidence="1 5">Belongs to the peptidase S8 family.</text>
</comment>
<dbReference type="PANTHER" id="PTHR43806">
    <property type="entry name" value="PEPTIDASE S8"/>
    <property type="match status" value="1"/>
</dbReference>
<keyword evidence="4 5" id="KW-0720">Serine protease</keyword>
<feature type="transmembrane region" description="Helical" evidence="6">
    <location>
        <begin position="339"/>
        <end position="361"/>
    </location>
</feature>
<sequence length="363" mass="39554">MMKIGKRIVITLSILCMTGILFQTPIFASKIVQTDREINQLDEAGSVSKYHTEGIMGKGIKIAILDTGVDLKNEDITFKKGINFTSGEATDFADRNGHGTKVAGIIGARKNGEGLIGIAPESDLYICKVANDSGKVSFDGLIKGLDWAVEQEVDIINISLEFGAGDKALKKAIDKAMNQHIIVIASSGNIRAEGDTFKAYPGAYPEVISVGMLNLQGEIYAAEFKEKKVDMYAPGEDLTSTYFHNKLTLDTGVSYATAYASGFAALVIEGKRADGDVVNRDSIIKTMKADLNQGIDGAPWYIYTGLVLNIATFVGLILLGIYSVIYYRKTLPRGWPVRMIWSILIIILLANIIGRLMVYFLSK</sequence>
<keyword evidence="2 5" id="KW-0645">Protease</keyword>
<evidence type="ECO:0000313" key="8">
    <source>
        <dbReference type="EMBL" id="MBA3924722.1"/>
    </source>
</evidence>
<dbReference type="Pfam" id="PF00082">
    <property type="entry name" value="Peptidase_S8"/>
    <property type="match status" value="1"/>
</dbReference>
<dbReference type="AlphaFoldDB" id="A0A7W1YEL3"/>
<evidence type="ECO:0000256" key="1">
    <source>
        <dbReference type="ARBA" id="ARBA00011073"/>
    </source>
</evidence>
<dbReference type="PRINTS" id="PR00723">
    <property type="entry name" value="SUBTILISIN"/>
</dbReference>
<dbReference type="InterPro" id="IPR023827">
    <property type="entry name" value="Peptidase_S8_Asp-AS"/>
</dbReference>
<dbReference type="Gene3D" id="3.40.50.200">
    <property type="entry name" value="Peptidase S8/S53 domain"/>
    <property type="match status" value="1"/>
</dbReference>
<proteinExistence type="inferred from homology"/>
<keyword evidence="6" id="KW-1133">Transmembrane helix</keyword>